<evidence type="ECO:0008006" key="2">
    <source>
        <dbReference type="Google" id="ProtNLM"/>
    </source>
</evidence>
<feature type="non-terminal residue" evidence="1">
    <location>
        <position position="1"/>
    </location>
</feature>
<protein>
    <recommendedName>
        <fullName evidence="2">Outer membrane protein beta-barrel domain-containing protein</fullName>
    </recommendedName>
</protein>
<reference evidence="1" key="1">
    <citation type="submission" date="2018-06" db="EMBL/GenBank/DDBJ databases">
        <authorList>
            <person name="Zhirakovskaya E."/>
        </authorList>
    </citation>
    <scope>NUCLEOTIDE SEQUENCE</scope>
</reference>
<accession>A0A3B1AHH5</accession>
<dbReference type="AlphaFoldDB" id="A0A3B1AHH5"/>
<organism evidence="1">
    <name type="scientific">hydrothermal vent metagenome</name>
    <dbReference type="NCBI Taxonomy" id="652676"/>
    <lineage>
        <taxon>unclassified sequences</taxon>
        <taxon>metagenomes</taxon>
        <taxon>ecological metagenomes</taxon>
    </lineage>
</organism>
<evidence type="ECO:0000313" key="1">
    <source>
        <dbReference type="EMBL" id="VAX05336.1"/>
    </source>
</evidence>
<dbReference type="EMBL" id="UOFV01000532">
    <property type="protein sequence ID" value="VAX05336.1"/>
    <property type="molecule type" value="Genomic_DNA"/>
</dbReference>
<proteinExistence type="predicted"/>
<name>A0A3B1AHH5_9ZZZZ</name>
<gene>
    <name evidence="1" type="ORF">MNBD_GAMMA19-483</name>
</gene>
<sequence>VVVGYEIGVVVADLALEGEITTTTSDGKFAGDKVEVDTQALYLAFRTGGPIYFKAKGGLVNEEVTVGSTSETDSGVSYGVGLGFGIGIAQLELELTAIESDIAFLSVGVQF</sequence>